<dbReference type="SUPFAM" id="SSF54913">
    <property type="entry name" value="GlnB-like"/>
    <property type="match status" value="1"/>
</dbReference>
<dbReference type="InterPro" id="IPR015867">
    <property type="entry name" value="N-reg_PII/ATP_PRibTrfase_C"/>
</dbReference>
<dbReference type="InterPro" id="IPR011322">
    <property type="entry name" value="N-reg_PII-like_a/b"/>
</dbReference>
<dbReference type="PANTHER" id="PTHR35983">
    <property type="entry name" value="UPF0166 PROTEIN TM_0021"/>
    <property type="match status" value="1"/>
</dbReference>
<dbReference type="InterPro" id="IPR003793">
    <property type="entry name" value="UPF0166"/>
</dbReference>
<comment type="similarity">
    <text evidence="1">Belongs to the UPF0166 family.</text>
</comment>
<evidence type="ECO:0000256" key="1">
    <source>
        <dbReference type="ARBA" id="ARBA00010554"/>
    </source>
</evidence>
<dbReference type="AlphaFoldDB" id="A0A857DKC8"/>
<gene>
    <name evidence="2" type="ORF">GQ588_12495</name>
</gene>
<dbReference type="Gene3D" id="3.30.70.120">
    <property type="match status" value="1"/>
</dbReference>
<proteinExistence type="inferred from homology"/>
<name>A0A857DKC8_9FIRM</name>
<sequence>MVKISGQARRIRIYIGEASKYKGVSLYHTIVLKAKELGLAGATVFRGIEGFGANTRIKTSRILDLSNDLPIVIEVIDSAEYLQDFLLFLDEVVNEGLITIEDLEVMKYLPKK</sequence>
<protein>
    <submittedName>
        <fullName evidence="2">DUF190 domain-containing protein</fullName>
    </submittedName>
</protein>
<accession>A0A857DKC8</accession>
<dbReference type="EMBL" id="CP046996">
    <property type="protein sequence ID" value="QHA01397.1"/>
    <property type="molecule type" value="Genomic_DNA"/>
</dbReference>
<evidence type="ECO:0000313" key="3">
    <source>
        <dbReference type="Proteomes" id="UP000430508"/>
    </source>
</evidence>
<dbReference type="RefSeq" id="WP_015043783.1">
    <property type="nucleotide sequence ID" value="NZ_CP046996.1"/>
</dbReference>
<dbReference type="PANTHER" id="PTHR35983:SF1">
    <property type="entry name" value="UPF0166 PROTEIN TM_0021"/>
    <property type="match status" value="1"/>
</dbReference>
<organism evidence="2 3">
    <name type="scientific">Dehalobacter restrictus</name>
    <dbReference type="NCBI Taxonomy" id="55583"/>
    <lineage>
        <taxon>Bacteria</taxon>
        <taxon>Bacillati</taxon>
        <taxon>Bacillota</taxon>
        <taxon>Clostridia</taxon>
        <taxon>Eubacteriales</taxon>
        <taxon>Desulfitobacteriaceae</taxon>
        <taxon>Dehalobacter</taxon>
    </lineage>
</organism>
<dbReference type="Proteomes" id="UP000430508">
    <property type="component" value="Chromosome"/>
</dbReference>
<evidence type="ECO:0000313" key="2">
    <source>
        <dbReference type="EMBL" id="QHA01397.1"/>
    </source>
</evidence>
<dbReference type="Pfam" id="PF02641">
    <property type="entry name" value="DUF190"/>
    <property type="match status" value="1"/>
</dbReference>
<reference evidence="2 3" key="1">
    <citation type="submission" date="2019-12" db="EMBL/GenBank/DDBJ databases">
        <title>Sequence classification of anaerobic respiratory reductive dehalogenases: First we see many, then we see few.</title>
        <authorList>
            <person name="Molenda O."/>
            <person name="Puentes Jacome L.A."/>
            <person name="Cao X."/>
            <person name="Nesbo C.L."/>
            <person name="Tang S."/>
            <person name="Morson N."/>
            <person name="Patron J."/>
            <person name="Lomheim L."/>
            <person name="Wishart D.S."/>
            <person name="Edwards E.A."/>
        </authorList>
    </citation>
    <scope>NUCLEOTIDE SEQUENCE [LARGE SCALE GENOMIC DNA]</scope>
    <source>
        <strain evidence="2 3">12DCA</strain>
    </source>
</reference>